<dbReference type="Proteomes" id="UP001210211">
    <property type="component" value="Unassembled WGS sequence"/>
</dbReference>
<dbReference type="GO" id="GO:0005524">
    <property type="term" value="F:ATP binding"/>
    <property type="evidence" value="ECO:0007669"/>
    <property type="project" value="UniProtKB-KW"/>
</dbReference>
<evidence type="ECO:0000256" key="8">
    <source>
        <dbReference type="SAM" id="MobiDB-lite"/>
    </source>
</evidence>
<dbReference type="FunFam" id="3.40.50.10330:FF:000005">
    <property type="entry name" value="Sphingosine kinase 2"/>
    <property type="match status" value="1"/>
</dbReference>
<sequence>MDMEAQSEKVTRQTTSLQTQTETVSINGSLTKASLSLSTESGDRGGELRWHVSNAGKSKGERSLDFDRDVLGVEVKDKRIKLKAFEVVQKESWFSGKVEKQRVRKDYVFEMETEAMATLWGRMISDRIQLLGRPKDLFVIVNPFGGKKCGPKIFEKEVKPLLEAAGIHFKMQETRYRMHAREIVYSLDLSKYDGIVCISGDGVVVEVVNGLLKREDWKKAITMPLGIIPGGTGNGMAKSLLHSVGDEYSASNATFAIIRGCKCPLDVASIVQGDKILFSVLLLTWGLVADIDIESEKYRWMGSARLEIYSLLRIFGLRKYNGKIQFVPAPGYEEFGDPIEELVRLKGETIVLQDASGNGGESEMNGYKGASTEFGASKWRFINGPFVTVWIHNVPWASKDVMAAPRAKFSDGCLDLVIVKDCPKTVLLSLLLSVRDGSHVNSQSVTYLKVKALKLDPGRRVGDPTMGGIIDMDGEVIARGDDAIHHDPNWMDYGTPFLMEVDEGLATLFCPN</sequence>
<dbReference type="Gene3D" id="3.40.50.10330">
    <property type="entry name" value="Probable inorganic polyphosphate/atp-NAD kinase, domain 1"/>
    <property type="match status" value="1"/>
</dbReference>
<dbReference type="GO" id="GO:0071215">
    <property type="term" value="P:cellular response to abscisic acid stimulus"/>
    <property type="evidence" value="ECO:0007669"/>
    <property type="project" value="UniProtKB-ARBA"/>
</dbReference>
<dbReference type="EC" id="2.7.1.91" evidence="7"/>
<keyword evidence="3" id="KW-0547">Nucleotide-binding</keyword>
<gene>
    <name evidence="10" type="ORF">LUZ61_018514</name>
</gene>
<dbReference type="InterPro" id="IPR016064">
    <property type="entry name" value="NAD/diacylglycerol_kinase_sf"/>
</dbReference>
<evidence type="ECO:0000256" key="3">
    <source>
        <dbReference type="ARBA" id="ARBA00022741"/>
    </source>
</evidence>
<feature type="compositionally biased region" description="Polar residues" evidence="8">
    <location>
        <begin position="12"/>
        <end position="21"/>
    </location>
</feature>
<evidence type="ECO:0000256" key="5">
    <source>
        <dbReference type="ARBA" id="ARBA00022840"/>
    </source>
</evidence>
<dbReference type="AlphaFoldDB" id="A0AAD5Z9C4"/>
<evidence type="ECO:0000313" key="11">
    <source>
        <dbReference type="Proteomes" id="UP001210211"/>
    </source>
</evidence>
<dbReference type="GO" id="GO:0008481">
    <property type="term" value="F:sphingosine kinase activity"/>
    <property type="evidence" value="ECO:0007669"/>
    <property type="project" value="UniProtKB-EC"/>
</dbReference>
<feature type="domain" description="DAGKc" evidence="9">
    <location>
        <begin position="132"/>
        <end position="274"/>
    </location>
</feature>
<dbReference type="GO" id="GO:0005774">
    <property type="term" value="C:vacuolar membrane"/>
    <property type="evidence" value="ECO:0007669"/>
    <property type="project" value="UniProtKB-SubCell"/>
</dbReference>
<dbReference type="EMBL" id="JAMRDG010000002">
    <property type="protein sequence ID" value="KAJ3689350.1"/>
    <property type="molecule type" value="Genomic_DNA"/>
</dbReference>
<name>A0AAD5Z9C4_9POAL</name>
<keyword evidence="11" id="KW-1185">Reference proteome</keyword>
<evidence type="ECO:0000313" key="10">
    <source>
        <dbReference type="EMBL" id="KAJ3689350.1"/>
    </source>
</evidence>
<dbReference type="SMART" id="SM00046">
    <property type="entry name" value="DAGKc"/>
    <property type="match status" value="1"/>
</dbReference>
<dbReference type="GO" id="GO:0046512">
    <property type="term" value="P:sphingosine biosynthetic process"/>
    <property type="evidence" value="ECO:0007669"/>
    <property type="project" value="TreeGrafter"/>
</dbReference>
<keyword evidence="6" id="KW-0472">Membrane</keyword>
<dbReference type="Pfam" id="PF00781">
    <property type="entry name" value="DAGK_cat"/>
    <property type="match status" value="1"/>
</dbReference>
<organism evidence="10 11">
    <name type="scientific">Rhynchospora tenuis</name>
    <dbReference type="NCBI Taxonomy" id="198213"/>
    <lineage>
        <taxon>Eukaryota</taxon>
        <taxon>Viridiplantae</taxon>
        <taxon>Streptophyta</taxon>
        <taxon>Embryophyta</taxon>
        <taxon>Tracheophyta</taxon>
        <taxon>Spermatophyta</taxon>
        <taxon>Magnoliopsida</taxon>
        <taxon>Liliopsida</taxon>
        <taxon>Poales</taxon>
        <taxon>Cyperaceae</taxon>
        <taxon>Cyperoideae</taxon>
        <taxon>Rhynchosporeae</taxon>
        <taxon>Rhynchospora</taxon>
    </lineage>
</organism>
<comment type="caution">
    <text evidence="10">The sequence shown here is derived from an EMBL/GenBank/DDBJ whole genome shotgun (WGS) entry which is preliminary data.</text>
</comment>
<dbReference type="SUPFAM" id="SSF111331">
    <property type="entry name" value="NAD kinase/diacylglycerol kinase-like"/>
    <property type="match status" value="1"/>
</dbReference>
<dbReference type="InterPro" id="IPR045540">
    <property type="entry name" value="YegS/DAGK_C"/>
</dbReference>
<dbReference type="InterPro" id="IPR050187">
    <property type="entry name" value="Lipid_Phosphate_FormReg"/>
</dbReference>
<keyword evidence="4" id="KW-0418">Kinase</keyword>
<evidence type="ECO:0000259" key="9">
    <source>
        <dbReference type="PROSITE" id="PS50146"/>
    </source>
</evidence>
<evidence type="ECO:0000256" key="7">
    <source>
        <dbReference type="ARBA" id="ARBA00044037"/>
    </source>
</evidence>
<dbReference type="InterPro" id="IPR001206">
    <property type="entry name" value="Diacylglycerol_kinase_cat_dom"/>
</dbReference>
<evidence type="ECO:0000256" key="2">
    <source>
        <dbReference type="ARBA" id="ARBA00022679"/>
    </source>
</evidence>
<comment type="subcellular location">
    <subcellularLocation>
        <location evidence="1">Vacuole membrane</location>
        <topology evidence="1">Peripheral membrane protein</topology>
    </subcellularLocation>
</comment>
<keyword evidence="2" id="KW-0808">Transferase</keyword>
<evidence type="ECO:0000256" key="6">
    <source>
        <dbReference type="ARBA" id="ARBA00023136"/>
    </source>
</evidence>
<dbReference type="Gene3D" id="2.60.200.40">
    <property type="match status" value="1"/>
</dbReference>
<protein>
    <recommendedName>
        <fullName evidence="7">sphingosine kinase</fullName>
        <ecNumber evidence="7">2.7.1.91</ecNumber>
    </recommendedName>
</protein>
<evidence type="ECO:0000256" key="1">
    <source>
        <dbReference type="ARBA" id="ARBA00004148"/>
    </source>
</evidence>
<dbReference type="PANTHER" id="PTHR12358:SF31">
    <property type="entry name" value="ACYLGLYCEROL KINASE, MITOCHONDRIAL"/>
    <property type="match status" value="1"/>
</dbReference>
<feature type="region of interest" description="Disordered" evidence="8">
    <location>
        <begin position="1"/>
        <end position="21"/>
    </location>
</feature>
<keyword evidence="5" id="KW-0067">ATP-binding</keyword>
<dbReference type="Pfam" id="PF19279">
    <property type="entry name" value="YegS_C"/>
    <property type="match status" value="1"/>
</dbReference>
<feature type="compositionally biased region" description="Basic and acidic residues" evidence="8">
    <location>
        <begin position="1"/>
        <end position="11"/>
    </location>
</feature>
<evidence type="ECO:0000256" key="4">
    <source>
        <dbReference type="ARBA" id="ARBA00022777"/>
    </source>
</evidence>
<dbReference type="PANTHER" id="PTHR12358">
    <property type="entry name" value="SPHINGOSINE KINASE"/>
    <property type="match status" value="1"/>
</dbReference>
<dbReference type="PROSITE" id="PS50146">
    <property type="entry name" value="DAGK"/>
    <property type="match status" value="1"/>
</dbReference>
<proteinExistence type="predicted"/>
<dbReference type="InterPro" id="IPR017438">
    <property type="entry name" value="ATP-NAD_kinase_N"/>
</dbReference>
<reference evidence="10 11" key="1">
    <citation type="journal article" date="2022" name="Cell">
        <title>Repeat-based holocentromeres influence genome architecture and karyotype evolution.</title>
        <authorList>
            <person name="Hofstatter P.G."/>
            <person name="Thangavel G."/>
            <person name="Lux T."/>
            <person name="Neumann P."/>
            <person name="Vondrak T."/>
            <person name="Novak P."/>
            <person name="Zhang M."/>
            <person name="Costa L."/>
            <person name="Castellani M."/>
            <person name="Scott A."/>
            <person name="Toegelov H."/>
            <person name="Fuchs J."/>
            <person name="Mata-Sucre Y."/>
            <person name="Dias Y."/>
            <person name="Vanzela A.L.L."/>
            <person name="Huettel B."/>
            <person name="Almeida C.C.S."/>
            <person name="Simkova H."/>
            <person name="Souza G."/>
            <person name="Pedrosa-Harand A."/>
            <person name="Macas J."/>
            <person name="Mayer K.F.X."/>
            <person name="Houben A."/>
            <person name="Marques A."/>
        </authorList>
    </citation>
    <scope>NUCLEOTIDE SEQUENCE [LARGE SCALE GENOMIC DNA]</scope>
    <source>
        <strain evidence="10">RhyTen1mFocal</strain>
    </source>
</reference>
<accession>A0AAD5Z9C4</accession>